<protein>
    <submittedName>
        <fullName evidence="1">Uncharacterized protein</fullName>
    </submittedName>
</protein>
<evidence type="ECO:0000313" key="2">
    <source>
        <dbReference type="Proteomes" id="UP001196413"/>
    </source>
</evidence>
<gene>
    <name evidence="1" type="ORF">KIN20_018580</name>
</gene>
<comment type="caution">
    <text evidence="1">The sequence shown here is derived from an EMBL/GenBank/DDBJ whole genome shotgun (WGS) entry which is preliminary data.</text>
</comment>
<dbReference type="Proteomes" id="UP001196413">
    <property type="component" value="Unassembled WGS sequence"/>
</dbReference>
<dbReference type="EMBL" id="JAHQIW010003703">
    <property type="protein sequence ID" value="KAJ1359779.1"/>
    <property type="molecule type" value="Genomic_DNA"/>
</dbReference>
<sequence>MVVFISVNRVRVSSKKPIVLKLGLFAFTEFSKCTHHRKPATRSSILVKDMERSNT</sequence>
<name>A0AAD5N4E3_PARTN</name>
<proteinExistence type="predicted"/>
<dbReference type="AlphaFoldDB" id="A0AAD5N4E3"/>
<accession>A0AAD5N4E3</accession>
<keyword evidence="2" id="KW-1185">Reference proteome</keyword>
<reference evidence="1" key="1">
    <citation type="submission" date="2021-06" db="EMBL/GenBank/DDBJ databases">
        <title>Parelaphostrongylus tenuis whole genome reference sequence.</title>
        <authorList>
            <person name="Garwood T.J."/>
            <person name="Larsen P.A."/>
            <person name="Fountain-Jones N.M."/>
            <person name="Garbe J.R."/>
            <person name="Macchietto M.G."/>
            <person name="Kania S.A."/>
            <person name="Gerhold R.W."/>
            <person name="Richards J.E."/>
            <person name="Wolf T.M."/>
        </authorList>
    </citation>
    <scope>NUCLEOTIDE SEQUENCE</scope>
    <source>
        <strain evidence="1">MNPRO001-30</strain>
        <tissue evidence="1">Meninges</tissue>
    </source>
</reference>
<evidence type="ECO:0000313" key="1">
    <source>
        <dbReference type="EMBL" id="KAJ1359779.1"/>
    </source>
</evidence>
<organism evidence="1 2">
    <name type="scientific">Parelaphostrongylus tenuis</name>
    <name type="common">Meningeal worm</name>
    <dbReference type="NCBI Taxonomy" id="148309"/>
    <lineage>
        <taxon>Eukaryota</taxon>
        <taxon>Metazoa</taxon>
        <taxon>Ecdysozoa</taxon>
        <taxon>Nematoda</taxon>
        <taxon>Chromadorea</taxon>
        <taxon>Rhabditida</taxon>
        <taxon>Rhabditina</taxon>
        <taxon>Rhabditomorpha</taxon>
        <taxon>Strongyloidea</taxon>
        <taxon>Metastrongylidae</taxon>
        <taxon>Parelaphostrongylus</taxon>
    </lineage>
</organism>